<dbReference type="AlphaFoldDB" id="A0A7C9QS89"/>
<protein>
    <submittedName>
        <fullName evidence="2">Divergent polysaccharide deacetylase family protein</fullName>
    </submittedName>
</protein>
<dbReference type="SUPFAM" id="SSF88713">
    <property type="entry name" value="Glycoside hydrolase/deacetylase"/>
    <property type="match status" value="1"/>
</dbReference>
<dbReference type="GO" id="GO:0005975">
    <property type="term" value="P:carbohydrate metabolic process"/>
    <property type="evidence" value="ECO:0007669"/>
    <property type="project" value="InterPro"/>
</dbReference>
<gene>
    <name evidence="2" type="ORF">G4223_03205</name>
</gene>
<keyword evidence="3" id="KW-1185">Reference proteome</keyword>
<keyword evidence="1" id="KW-0812">Transmembrane</keyword>
<evidence type="ECO:0000313" key="3">
    <source>
        <dbReference type="Proteomes" id="UP000480684"/>
    </source>
</evidence>
<dbReference type="InterPro" id="IPR006837">
    <property type="entry name" value="Divergent_DAC"/>
</dbReference>
<organism evidence="2 3">
    <name type="scientific">Magnetospirillum aberrantis SpK</name>
    <dbReference type="NCBI Taxonomy" id="908842"/>
    <lineage>
        <taxon>Bacteria</taxon>
        <taxon>Pseudomonadati</taxon>
        <taxon>Pseudomonadota</taxon>
        <taxon>Alphaproteobacteria</taxon>
        <taxon>Rhodospirillales</taxon>
        <taxon>Rhodospirillaceae</taxon>
        <taxon>Magnetospirillum</taxon>
    </lineage>
</organism>
<evidence type="ECO:0000313" key="2">
    <source>
        <dbReference type="EMBL" id="NFV79122.1"/>
    </source>
</evidence>
<feature type="transmembrane region" description="Helical" evidence="1">
    <location>
        <begin position="14"/>
        <end position="36"/>
    </location>
</feature>
<dbReference type="PANTHER" id="PTHR30105">
    <property type="entry name" value="UNCHARACTERIZED YIBQ-RELATED"/>
    <property type="match status" value="1"/>
</dbReference>
<name>A0A7C9QS89_9PROT</name>
<evidence type="ECO:0000256" key="1">
    <source>
        <dbReference type="SAM" id="Phobius"/>
    </source>
</evidence>
<reference evidence="2 3" key="1">
    <citation type="submission" date="2020-02" db="EMBL/GenBank/DDBJ databases">
        <authorList>
            <person name="Dziuba M."/>
            <person name="Kuznetsov B."/>
            <person name="Mardanov A."/>
            <person name="Ravin N."/>
            <person name="Grouzdev D."/>
        </authorList>
    </citation>
    <scope>NUCLEOTIDE SEQUENCE [LARGE SCALE GENOMIC DNA]</scope>
    <source>
        <strain evidence="2 3">SpK</strain>
    </source>
</reference>
<accession>A0A7C9QS89</accession>
<keyword evidence="1" id="KW-0472">Membrane</keyword>
<dbReference type="Pfam" id="PF04748">
    <property type="entry name" value="Polysacc_deac_2"/>
    <property type="match status" value="1"/>
</dbReference>
<dbReference type="CDD" id="cd10936">
    <property type="entry name" value="CE4_DAC2"/>
    <property type="match status" value="1"/>
</dbReference>
<keyword evidence="1" id="KW-1133">Transmembrane helix</keyword>
<dbReference type="Gene3D" id="3.20.20.370">
    <property type="entry name" value="Glycoside hydrolase/deacetylase"/>
    <property type="match status" value="1"/>
</dbReference>
<comment type="caution">
    <text evidence="2">The sequence shown here is derived from an EMBL/GenBank/DDBJ whole genome shotgun (WGS) entry which is preliminary data.</text>
</comment>
<dbReference type="PANTHER" id="PTHR30105:SF2">
    <property type="entry name" value="DIVERGENT POLYSACCHARIDE DEACETYLASE SUPERFAMILY"/>
    <property type="match status" value="1"/>
</dbReference>
<sequence>MLMEPKHRLVERPWVVPALMAVVLVAGVGIGVGVGVSMLPDTPEPRGVTTAWEQAEMAVDRPPRREGGVELPDGDMPPFVPIVPLPRPRPGGANDDGMQYIEDVPQADVADDVQPPPVSEAPAFQAPAQSASLILPSPPVVAPGQPAWVKYAVPAPPTHGRPMIAVVIDDLGVDRRRSEKVIPLRAPLTLAWMTYAQDLPRLTHEARAHGHELLVHVPMQPQGGNWDPGPDVLEVGVHPEENRRRLTWGLNRFEGFVGINNHMGSRFTGDRVGMVVVMEELRRRGLLFLDSVTTEKSVGRETARSYGVPFAARNVFIDNEQSVAKVLAQLQKAEAHARRYGSAIAIGHPHDSTIEALRQWLPGLEAKGLVLVPVSAIVRANAIP</sequence>
<dbReference type="InterPro" id="IPR011330">
    <property type="entry name" value="Glyco_hydro/deAcase_b/a-brl"/>
</dbReference>
<proteinExistence type="predicted"/>
<dbReference type="Proteomes" id="UP000480684">
    <property type="component" value="Unassembled WGS sequence"/>
</dbReference>
<dbReference type="EMBL" id="JAAIYP010000011">
    <property type="protein sequence ID" value="NFV79122.1"/>
    <property type="molecule type" value="Genomic_DNA"/>
</dbReference>